<dbReference type="EMBL" id="JAATTO010000015">
    <property type="protein sequence ID" value="MBC9979038.1"/>
    <property type="molecule type" value="Genomic_DNA"/>
</dbReference>
<evidence type="ECO:0000313" key="1">
    <source>
        <dbReference type="EMBL" id="MBC9979038.1"/>
    </source>
</evidence>
<dbReference type="RefSeq" id="WP_188105399.1">
    <property type="nucleotide sequence ID" value="NZ_JAANIH010000047.1"/>
</dbReference>
<keyword evidence="2" id="KW-1185">Reference proteome</keyword>
<reference evidence="1 2" key="1">
    <citation type="journal article" date="2020" name="Arch. Microbiol.">
        <title>Bradyrhizobium campsiandrae sp. nov., a nitrogen-fixing bacterial strain isolated from a native leguminous tree from the Amazon adapted to flooded conditions.</title>
        <authorList>
            <person name="Cabral Michel D."/>
            <person name="Martins da Costa E."/>
            <person name="Azarias Guimaraes A."/>
            <person name="Soares de Carvalho T."/>
            <person name="Santos de Castro Caputo P."/>
            <person name="Willems A."/>
            <person name="de Souza Moreira F.M."/>
        </authorList>
    </citation>
    <scope>NUCLEOTIDE SEQUENCE [LARGE SCALE GENOMIC DNA]</scope>
    <source>
        <strain evidence="2">INPA 384B</strain>
    </source>
</reference>
<evidence type="ECO:0008006" key="3">
    <source>
        <dbReference type="Google" id="ProtNLM"/>
    </source>
</evidence>
<dbReference type="Proteomes" id="UP000639516">
    <property type="component" value="Unassembled WGS sequence"/>
</dbReference>
<evidence type="ECO:0000313" key="2">
    <source>
        <dbReference type="Proteomes" id="UP000639516"/>
    </source>
</evidence>
<protein>
    <recommendedName>
        <fullName evidence="3">J domain-containing protein</fullName>
    </recommendedName>
</protein>
<proteinExistence type="predicted"/>
<name>A0ABR7U5F1_9BRAD</name>
<accession>A0ABR7U5F1</accession>
<sequence>MWDELGIGPCDDPKAVRRAYAARLKKLDIDQDPAAFARLREALEWALAEIDD</sequence>
<organism evidence="1 2">
    <name type="scientific">Bradyrhizobium campsiandrae</name>
    <dbReference type="NCBI Taxonomy" id="1729892"/>
    <lineage>
        <taxon>Bacteria</taxon>
        <taxon>Pseudomonadati</taxon>
        <taxon>Pseudomonadota</taxon>
        <taxon>Alphaproteobacteria</taxon>
        <taxon>Hyphomicrobiales</taxon>
        <taxon>Nitrobacteraceae</taxon>
        <taxon>Bradyrhizobium</taxon>
    </lineage>
</organism>
<comment type="caution">
    <text evidence="1">The sequence shown here is derived from an EMBL/GenBank/DDBJ whole genome shotgun (WGS) entry which is preliminary data.</text>
</comment>
<gene>
    <name evidence="1" type="ORF">HA482_12595</name>
</gene>